<comment type="catalytic activity">
    <reaction evidence="8">
        <text>2-hydroxyoctadecanoyl-CoA = heptadecanal + formyl-CoA</text>
        <dbReference type="Rhea" id="RHEA:55196"/>
        <dbReference type="ChEBI" id="CHEBI:57376"/>
        <dbReference type="ChEBI" id="CHEBI:74116"/>
        <dbReference type="ChEBI" id="CHEBI:138631"/>
    </reaction>
    <physiologicalReaction direction="left-to-right" evidence="8">
        <dbReference type="Rhea" id="RHEA:55197"/>
    </physiologicalReaction>
</comment>
<dbReference type="GO" id="GO:0030976">
    <property type="term" value="F:thiamine pyrophosphate binding"/>
    <property type="evidence" value="ECO:0007669"/>
    <property type="project" value="InterPro"/>
</dbReference>
<proteinExistence type="inferred from homology"/>
<dbReference type="Pfam" id="PF02776">
    <property type="entry name" value="TPP_enzyme_N"/>
    <property type="match status" value="1"/>
</dbReference>
<dbReference type="EMBL" id="KK117538">
    <property type="protein sequence ID" value="KFM70737.1"/>
    <property type="molecule type" value="Genomic_DNA"/>
</dbReference>
<dbReference type="Gene3D" id="3.40.50.970">
    <property type="match status" value="2"/>
</dbReference>
<dbReference type="GO" id="GO:0009097">
    <property type="term" value="P:isoleucine biosynthetic process"/>
    <property type="evidence" value="ECO:0007669"/>
    <property type="project" value="TreeGrafter"/>
</dbReference>
<dbReference type="SUPFAM" id="SSF52518">
    <property type="entry name" value="Thiamin diphosphate-binding fold (THDP-binding)"/>
    <property type="match status" value="2"/>
</dbReference>
<evidence type="ECO:0000256" key="1">
    <source>
        <dbReference type="ARBA" id="ARBA00001946"/>
    </source>
</evidence>
<evidence type="ECO:0000256" key="8">
    <source>
        <dbReference type="ARBA" id="ARBA00048738"/>
    </source>
</evidence>
<dbReference type="GO" id="GO:0000287">
    <property type="term" value="F:magnesium ion binding"/>
    <property type="evidence" value="ECO:0007669"/>
    <property type="project" value="InterPro"/>
</dbReference>
<dbReference type="GO" id="GO:0003984">
    <property type="term" value="F:acetolactate synthase activity"/>
    <property type="evidence" value="ECO:0007669"/>
    <property type="project" value="TreeGrafter"/>
</dbReference>
<dbReference type="OMA" id="QETDMIG"/>
<dbReference type="GO" id="GO:0009099">
    <property type="term" value="P:L-valine biosynthetic process"/>
    <property type="evidence" value="ECO:0007669"/>
    <property type="project" value="TreeGrafter"/>
</dbReference>
<dbReference type="InterPro" id="IPR012000">
    <property type="entry name" value="Thiamin_PyroP_enz_cen_dom"/>
</dbReference>
<dbReference type="SUPFAM" id="SSF52467">
    <property type="entry name" value="DHS-like NAD/FAD-binding domain"/>
    <property type="match status" value="1"/>
</dbReference>
<gene>
    <name evidence="14" type="ORF">X975_10106</name>
</gene>
<comment type="catalytic activity">
    <reaction evidence="9">
        <text>(2R)-hydroxyhexadecanoyl-CoA = pentadecanal + formyl-CoA</text>
        <dbReference type="Rhea" id="RHEA:55212"/>
        <dbReference type="ChEBI" id="CHEBI:17302"/>
        <dbReference type="ChEBI" id="CHEBI:57376"/>
        <dbReference type="ChEBI" id="CHEBI:138654"/>
    </reaction>
    <physiologicalReaction direction="left-to-right" evidence="9">
        <dbReference type="Rhea" id="RHEA:55213"/>
    </physiologicalReaction>
</comment>
<dbReference type="CDD" id="cd02004">
    <property type="entry name" value="TPP_BZL_OCoD_HPCL"/>
    <property type="match status" value="1"/>
</dbReference>
<dbReference type="GO" id="GO:0005948">
    <property type="term" value="C:acetolactate synthase complex"/>
    <property type="evidence" value="ECO:0007669"/>
    <property type="project" value="TreeGrafter"/>
</dbReference>
<feature type="domain" description="Thiamine pyrophosphate enzyme N-terminal TPP-binding" evidence="13">
    <location>
        <begin position="38"/>
        <end position="153"/>
    </location>
</feature>
<keyword evidence="5" id="KW-0479">Metal-binding</keyword>
<dbReference type="InterPro" id="IPR029061">
    <property type="entry name" value="THDP-binding"/>
</dbReference>
<protein>
    <recommendedName>
        <fullName evidence="4">2-hydroxyacyl-CoA lyase 2</fullName>
    </recommendedName>
    <alternativeName>
        <fullName evidence="7">IlvB-like protein</fullName>
    </alternativeName>
</protein>
<evidence type="ECO:0000259" key="13">
    <source>
        <dbReference type="Pfam" id="PF02776"/>
    </source>
</evidence>
<dbReference type="PANTHER" id="PTHR18968:SF166">
    <property type="entry name" value="2-HYDROXYACYL-COA LYASE 2"/>
    <property type="match status" value="1"/>
</dbReference>
<keyword evidence="6 10" id="KW-0786">Thiamine pyrophosphate</keyword>
<dbReference type="Pfam" id="PF00205">
    <property type="entry name" value="TPP_enzyme_M"/>
    <property type="match status" value="1"/>
</dbReference>
<dbReference type="InterPro" id="IPR012001">
    <property type="entry name" value="Thiamin_PyroP_enz_TPP-bd_dom"/>
</dbReference>
<dbReference type="InterPro" id="IPR011766">
    <property type="entry name" value="TPP_enzyme_TPP-bd"/>
</dbReference>
<comment type="cofactor">
    <cofactor evidence="2">
        <name>thiamine diphosphate</name>
        <dbReference type="ChEBI" id="CHEBI:58937"/>
    </cofactor>
</comment>
<evidence type="ECO:0000259" key="11">
    <source>
        <dbReference type="Pfam" id="PF00205"/>
    </source>
</evidence>
<dbReference type="InterPro" id="IPR045229">
    <property type="entry name" value="TPP_enz"/>
</dbReference>
<dbReference type="Gene3D" id="3.40.50.1220">
    <property type="entry name" value="TPP-binding domain"/>
    <property type="match status" value="1"/>
</dbReference>
<evidence type="ECO:0000256" key="7">
    <source>
        <dbReference type="ARBA" id="ARBA00030510"/>
    </source>
</evidence>
<organism evidence="14 15">
    <name type="scientific">Stegodyphus mimosarum</name>
    <name type="common">African social velvet spider</name>
    <dbReference type="NCBI Taxonomy" id="407821"/>
    <lineage>
        <taxon>Eukaryota</taxon>
        <taxon>Metazoa</taxon>
        <taxon>Ecdysozoa</taxon>
        <taxon>Arthropoda</taxon>
        <taxon>Chelicerata</taxon>
        <taxon>Arachnida</taxon>
        <taxon>Araneae</taxon>
        <taxon>Araneomorphae</taxon>
        <taxon>Entelegynae</taxon>
        <taxon>Eresoidea</taxon>
        <taxon>Eresidae</taxon>
        <taxon>Stegodyphus</taxon>
    </lineage>
</organism>
<comment type="cofactor">
    <cofactor evidence="1">
        <name>Mg(2+)</name>
        <dbReference type="ChEBI" id="CHEBI:18420"/>
    </cofactor>
</comment>
<feature type="domain" description="Thiamine pyrophosphate enzyme TPP-binding" evidence="12">
    <location>
        <begin position="452"/>
        <end position="599"/>
    </location>
</feature>
<dbReference type="InterPro" id="IPR029035">
    <property type="entry name" value="DHS-like_NAD/FAD-binding_dom"/>
</dbReference>
<name>A0A087U048_STEMI</name>
<dbReference type="CDD" id="cd07035">
    <property type="entry name" value="TPP_PYR_POX_like"/>
    <property type="match status" value="1"/>
</dbReference>
<evidence type="ECO:0000256" key="10">
    <source>
        <dbReference type="RuleBase" id="RU362132"/>
    </source>
</evidence>
<reference evidence="14 15" key="1">
    <citation type="submission" date="2013-11" db="EMBL/GenBank/DDBJ databases">
        <title>Genome sequencing of Stegodyphus mimosarum.</title>
        <authorList>
            <person name="Bechsgaard J."/>
        </authorList>
    </citation>
    <scope>NUCLEOTIDE SEQUENCE [LARGE SCALE GENOMIC DNA]</scope>
</reference>
<dbReference type="InterPro" id="IPR000399">
    <property type="entry name" value="TPP-bd_CS"/>
</dbReference>
<comment type="similarity">
    <text evidence="3 10">Belongs to the TPP enzyme family.</text>
</comment>
<evidence type="ECO:0000313" key="14">
    <source>
        <dbReference type="EMBL" id="KFM70737.1"/>
    </source>
</evidence>
<evidence type="ECO:0000256" key="5">
    <source>
        <dbReference type="ARBA" id="ARBA00022723"/>
    </source>
</evidence>
<sequence length="617" mass="67763">MFVNTPVRFIWKWNNFRILRHSQFFTSFPKIDPDSKDHGGNLVAQVLKSHNVTHLFTLIGGHISPLIVASEKLGICVIDTRQEVTAVFAADAFARISGTIGVAAVTAGPGVTNTITAVKNAQMAETPLLLLGGAAATLLKGRGALQDIDQLSLLKSICKYTKTVTCVRHLVPILQKAIQIAYSGTPGPVFVELPLDILYPYQLVKQEMKIKENPKGILQNVTTMYLKAFLHYQFASGFIERNTSPLPVHFPLASNHQVQKCQDLLSKSKRPLFLLGSQALIPPTSAERLKQALEALNIPCFLGGMSRGLLGRKNPLHIRQKRREALQEADLVLLAGTVCDFRLSYGRVISPKSKVIAVNMEKKQLYKNSGIFWNPTIAVQANVPDFIIRLSESVSENKFESDWLTRLQERDNATEKSYREKMKSSESDFLDPVHLLYELESALPENTVLVADGGDFVSTAAYIIRPRGALKWLDPGAFGTLGVGAGFAIGAKLCYPDCNVVILYGDGSLGYSLIEFDTFIRHKIPVVAVVGNDACWTQIAREQVPRFGSDIACNLTYNDYHKIVQALGGKGIYLSGKDKDDLVSKFKHAIELSSSGSSVLVNATIGKTDFRSGSISI</sequence>
<feature type="non-terminal residue" evidence="14">
    <location>
        <position position="617"/>
    </location>
</feature>
<dbReference type="GO" id="GO:0050660">
    <property type="term" value="F:flavin adenine dinucleotide binding"/>
    <property type="evidence" value="ECO:0007669"/>
    <property type="project" value="TreeGrafter"/>
</dbReference>
<dbReference type="FunFam" id="3.40.50.970:FF:000007">
    <property type="entry name" value="Acetolactate synthase"/>
    <property type="match status" value="1"/>
</dbReference>
<evidence type="ECO:0000256" key="6">
    <source>
        <dbReference type="ARBA" id="ARBA00023052"/>
    </source>
</evidence>
<dbReference type="Pfam" id="PF02775">
    <property type="entry name" value="TPP_enzyme_C"/>
    <property type="match status" value="1"/>
</dbReference>
<evidence type="ECO:0000256" key="9">
    <source>
        <dbReference type="ARBA" id="ARBA00048767"/>
    </source>
</evidence>
<evidence type="ECO:0000259" key="12">
    <source>
        <dbReference type="Pfam" id="PF02775"/>
    </source>
</evidence>
<dbReference type="OrthoDB" id="16262at2759"/>
<evidence type="ECO:0000256" key="4">
    <source>
        <dbReference type="ARBA" id="ARBA00018936"/>
    </source>
</evidence>
<accession>A0A087U048</accession>
<dbReference type="STRING" id="407821.A0A087U048"/>
<evidence type="ECO:0000256" key="2">
    <source>
        <dbReference type="ARBA" id="ARBA00001964"/>
    </source>
</evidence>
<keyword evidence="15" id="KW-1185">Reference proteome</keyword>
<dbReference type="Proteomes" id="UP000054359">
    <property type="component" value="Unassembled WGS sequence"/>
</dbReference>
<evidence type="ECO:0000256" key="3">
    <source>
        <dbReference type="ARBA" id="ARBA00007812"/>
    </source>
</evidence>
<dbReference type="PANTHER" id="PTHR18968">
    <property type="entry name" value="THIAMINE PYROPHOSPHATE ENZYMES"/>
    <property type="match status" value="1"/>
</dbReference>
<dbReference type="AlphaFoldDB" id="A0A087U048"/>
<evidence type="ECO:0000313" key="15">
    <source>
        <dbReference type="Proteomes" id="UP000054359"/>
    </source>
</evidence>
<feature type="domain" description="Thiamine pyrophosphate enzyme central" evidence="11">
    <location>
        <begin position="258"/>
        <end position="387"/>
    </location>
</feature>
<dbReference type="PROSITE" id="PS00187">
    <property type="entry name" value="TPP_ENZYMES"/>
    <property type="match status" value="1"/>
</dbReference>